<dbReference type="Proteomes" id="UP000314986">
    <property type="component" value="Unassembled WGS sequence"/>
</dbReference>
<protein>
    <submittedName>
        <fullName evidence="1">Uncharacterized protein</fullName>
    </submittedName>
</protein>
<keyword evidence="2" id="KW-1185">Reference proteome</keyword>
<evidence type="ECO:0000313" key="1">
    <source>
        <dbReference type="Ensembl" id="ENSCMIP00000030830.1"/>
    </source>
</evidence>
<reference evidence="2" key="2">
    <citation type="journal article" date="2007" name="PLoS Biol.">
        <title>Survey sequencing and comparative analysis of the elephant shark (Callorhinchus milii) genome.</title>
        <authorList>
            <person name="Venkatesh B."/>
            <person name="Kirkness E.F."/>
            <person name="Loh Y.H."/>
            <person name="Halpern A.L."/>
            <person name="Lee A.P."/>
            <person name="Johnson J."/>
            <person name="Dandona N."/>
            <person name="Viswanathan L.D."/>
            <person name="Tay A."/>
            <person name="Venter J.C."/>
            <person name="Strausberg R.L."/>
            <person name="Brenner S."/>
        </authorList>
    </citation>
    <scope>NUCLEOTIDE SEQUENCE [LARGE SCALE GENOMIC DNA]</scope>
</reference>
<name>A0A4W3JEY4_CALMI</name>
<dbReference type="GeneTree" id="ENSGT00960000187690"/>
<accession>A0A4W3JEY4</accession>
<reference evidence="2" key="1">
    <citation type="journal article" date="2006" name="Science">
        <title>Ancient noncoding elements conserved in the human genome.</title>
        <authorList>
            <person name="Venkatesh B."/>
            <person name="Kirkness E.F."/>
            <person name="Loh Y.H."/>
            <person name="Halpern A.L."/>
            <person name="Lee A.P."/>
            <person name="Johnson J."/>
            <person name="Dandona N."/>
            <person name="Viswanathan L.D."/>
            <person name="Tay A."/>
            <person name="Venter J.C."/>
            <person name="Strausberg R.L."/>
            <person name="Brenner S."/>
        </authorList>
    </citation>
    <scope>NUCLEOTIDE SEQUENCE [LARGE SCALE GENOMIC DNA]</scope>
</reference>
<evidence type="ECO:0000313" key="2">
    <source>
        <dbReference type="Proteomes" id="UP000314986"/>
    </source>
</evidence>
<dbReference type="AlphaFoldDB" id="A0A4W3JEY4"/>
<reference evidence="1" key="5">
    <citation type="submission" date="2025-09" db="UniProtKB">
        <authorList>
            <consortium name="Ensembl"/>
        </authorList>
    </citation>
    <scope>IDENTIFICATION</scope>
</reference>
<dbReference type="Ensembl" id="ENSCMIT00000031301.1">
    <property type="protein sequence ID" value="ENSCMIP00000030830.1"/>
    <property type="gene ID" value="ENSCMIG00000013259.1"/>
</dbReference>
<dbReference type="InParanoid" id="A0A4W3JEY4"/>
<organism evidence="1 2">
    <name type="scientific">Callorhinchus milii</name>
    <name type="common">Ghost shark</name>
    <dbReference type="NCBI Taxonomy" id="7868"/>
    <lineage>
        <taxon>Eukaryota</taxon>
        <taxon>Metazoa</taxon>
        <taxon>Chordata</taxon>
        <taxon>Craniata</taxon>
        <taxon>Vertebrata</taxon>
        <taxon>Chondrichthyes</taxon>
        <taxon>Holocephali</taxon>
        <taxon>Chimaeriformes</taxon>
        <taxon>Callorhinchidae</taxon>
        <taxon>Callorhinchus</taxon>
    </lineage>
</organism>
<sequence>MGTRALSHDSIFIPDGSTADGTSAQAISQENISGKIQSLQVRDFVILTWFITRQRCSKYNAGSGRHVPCRLHGM</sequence>
<reference evidence="2" key="3">
    <citation type="journal article" date="2014" name="Nature">
        <title>Elephant shark genome provides unique insights into gnathostome evolution.</title>
        <authorList>
            <consortium name="International Elephant Shark Genome Sequencing Consortium"/>
            <person name="Venkatesh B."/>
            <person name="Lee A.P."/>
            <person name="Ravi V."/>
            <person name="Maurya A.K."/>
            <person name="Lian M.M."/>
            <person name="Swann J.B."/>
            <person name="Ohta Y."/>
            <person name="Flajnik M.F."/>
            <person name="Sutoh Y."/>
            <person name="Kasahara M."/>
            <person name="Hoon S."/>
            <person name="Gangu V."/>
            <person name="Roy S.W."/>
            <person name="Irimia M."/>
            <person name="Korzh V."/>
            <person name="Kondrychyn I."/>
            <person name="Lim Z.W."/>
            <person name="Tay B.H."/>
            <person name="Tohari S."/>
            <person name="Kong K.W."/>
            <person name="Ho S."/>
            <person name="Lorente-Galdos B."/>
            <person name="Quilez J."/>
            <person name="Marques-Bonet T."/>
            <person name="Raney B.J."/>
            <person name="Ingham P.W."/>
            <person name="Tay A."/>
            <person name="Hillier L.W."/>
            <person name="Minx P."/>
            <person name="Boehm T."/>
            <person name="Wilson R.K."/>
            <person name="Brenner S."/>
            <person name="Warren W.C."/>
        </authorList>
    </citation>
    <scope>NUCLEOTIDE SEQUENCE [LARGE SCALE GENOMIC DNA]</scope>
</reference>
<reference evidence="1" key="4">
    <citation type="submission" date="2025-08" db="UniProtKB">
        <authorList>
            <consortium name="Ensembl"/>
        </authorList>
    </citation>
    <scope>IDENTIFICATION</scope>
</reference>
<proteinExistence type="predicted"/>